<dbReference type="OrthoDB" id="9951994at2"/>
<name>A0A1H7M1T8_9LACT</name>
<dbReference type="Proteomes" id="UP000199081">
    <property type="component" value="Unassembled WGS sequence"/>
</dbReference>
<organism evidence="2 3">
    <name type="scientific">Alkalibacterium pelagium</name>
    <dbReference type="NCBI Taxonomy" id="426702"/>
    <lineage>
        <taxon>Bacteria</taxon>
        <taxon>Bacillati</taxon>
        <taxon>Bacillota</taxon>
        <taxon>Bacilli</taxon>
        <taxon>Lactobacillales</taxon>
        <taxon>Carnobacteriaceae</taxon>
        <taxon>Alkalibacterium</taxon>
    </lineage>
</organism>
<feature type="transmembrane region" description="Helical" evidence="1">
    <location>
        <begin position="103"/>
        <end position="127"/>
    </location>
</feature>
<protein>
    <submittedName>
        <fullName evidence="2">Uncharacterized protein</fullName>
    </submittedName>
</protein>
<keyword evidence="1" id="KW-1133">Transmembrane helix</keyword>
<accession>A0A1H7M1T8</accession>
<keyword evidence="3" id="KW-1185">Reference proteome</keyword>
<sequence>MSVTVKRSTQSFSYLLNIAVKMQGTTIDRLAPGESVTFEVNDPGDTISLKSFFSSRDVQVADGDTIELFRNNKVMALRILSRFLLAAVILVTGFRLITSLTVMIPLAAVAIILSFYIDFFIPDYLVVKTKGEEKDHM</sequence>
<dbReference type="EMBL" id="FNZU01000010">
    <property type="protein sequence ID" value="SEL05121.1"/>
    <property type="molecule type" value="Genomic_DNA"/>
</dbReference>
<evidence type="ECO:0000313" key="3">
    <source>
        <dbReference type="Proteomes" id="UP000199081"/>
    </source>
</evidence>
<reference evidence="3" key="1">
    <citation type="submission" date="2016-10" db="EMBL/GenBank/DDBJ databases">
        <authorList>
            <person name="Varghese N."/>
            <person name="Submissions S."/>
        </authorList>
    </citation>
    <scope>NUCLEOTIDE SEQUENCE [LARGE SCALE GENOMIC DNA]</scope>
    <source>
        <strain evidence="3">DSM 19183</strain>
    </source>
</reference>
<dbReference type="AlphaFoldDB" id="A0A1H7M1T8"/>
<gene>
    <name evidence="2" type="ORF">SAMN04488099_11080</name>
</gene>
<keyword evidence="1" id="KW-0472">Membrane</keyword>
<evidence type="ECO:0000256" key="1">
    <source>
        <dbReference type="SAM" id="Phobius"/>
    </source>
</evidence>
<dbReference type="RefSeq" id="WP_091481760.1">
    <property type="nucleotide sequence ID" value="NZ_BJYC01000012.1"/>
</dbReference>
<proteinExistence type="predicted"/>
<evidence type="ECO:0000313" key="2">
    <source>
        <dbReference type="EMBL" id="SEL05121.1"/>
    </source>
</evidence>
<feature type="transmembrane region" description="Helical" evidence="1">
    <location>
        <begin position="79"/>
        <end position="97"/>
    </location>
</feature>
<keyword evidence="1" id="KW-0812">Transmembrane</keyword>